<feature type="non-terminal residue" evidence="1">
    <location>
        <position position="1"/>
    </location>
</feature>
<dbReference type="Proteomes" id="UP000663877">
    <property type="component" value="Unassembled WGS sequence"/>
</dbReference>
<evidence type="ECO:0000313" key="1">
    <source>
        <dbReference type="EMBL" id="CAF1565207.1"/>
    </source>
</evidence>
<gene>
    <name evidence="1" type="ORF">BJG266_LOCUS47281</name>
    <name evidence="2" type="ORF">QVE165_LOCUS64320</name>
</gene>
<dbReference type="Proteomes" id="UP000663832">
    <property type="component" value="Unassembled WGS sequence"/>
</dbReference>
<comment type="caution">
    <text evidence="1">The sequence shown here is derived from an EMBL/GenBank/DDBJ whole genome shotgun (WGS) entry which is preliminary data.</text>
</comment>
<dbReference type="EMBL" id="CAJNOM010005844">
    <property type="protein sequence ID" value="CAF1666474.1"/>
    <property type="molecule type" value="Genomic_DNA"/>
</dbReference>
<protein>
    <submittedName>
        <fullName evidence="1">Uncharacterized protein</fullName>
    </submittedName>
</protein>
<dbReference type="EMBL" id="CAJNOI010005438">
    <property type="protein sequence ID" value="CAF1565207.1"/>
    <property type="molecule type" value="Genomic_DNA"/>
</dbReference>
<evidence type="ECO:0000313" key="4">
    <source>
        <dbReference type="Proteomes" id="UP000663877"/>
    </source>
</evidence>
<dbReference type="AlphaFoldDB" id="A0A815Y1C9"/>
<organism evidence="1 4">
    <name type="scientific">Adineta steineri</name>
    <dbReference type="NCBI Taxonomy" id="433720"/>
    <lineage>
        <taxon>Eukaryota</taxon>
        <taxon>Metazoa</taxon>
        <taxon>Spiralia</taxon>
        <taxon>Gnathifera</taxon>
        <taxon>Rotifera</taxon>
        <taxon>Eurotatoria</taxon>
        <taxon>Bdelloidea</taxon>
        <taxon>Adinetida</taxon>
        <taxon>Adinetidae</taxon>
        <taxon>Adineta</taxon>
    </lineage>
</organism>
<evidence type="ECO:0000313" key="2">
    <source>
        <dbReference type="EMBL" id="CAF1666474.1"/>
    </source>
</evidence>
<proteinExistence type="predicted"/>
<evidence type="ECO:0000313" key="3">
    <source>
        <dbReference type="Proteomes" id="UP000663832"/>
    </source>
</evidence>
<keyword evidence="3" id="KW-1185">Reference proteome</keyword>
<reference evidence="1" key="1">
    <citation type="submission" date="2021-02" db="EMBL/GenBank/DDBJ databases">
        <authorList>
            <person name="Nowell W R."/>
        </authorList>
    </citation>
    <scope>NUCLEOTIDE SEQUENCE</scope>
</reference>
<sequence length="63" mass="7469">ATFKLIFNYENNNVAFQAINLPYYSFLALDYETNTSLILIKYDQKIKFDQLDNGFIFKIIFAM</sequence>
<name>A0A815Y1C9_9BILA</name>
<accession>A0A815Y1C9</accession>